<dbReference type="EMBL" id="JAMWBK010000005">
    <property type="protein sequence ID" value="KAJ8905032.1"/>
    <property type="molecule type" value="Genomic_DNA"/>
</dbReference>
<dbReference type="PANTHER" id="PTHR12585:SF69">
    <property type="entry name" value="FI11703P"/>
    <property type="match status" value="1"/>
</dbReference>
<comment type="subcellular location">
    <subcellularLocation>
        <location evidence="1">Nucleus</location>
    </subcellularLocation>
</comment>
<dbReference type="InterPro" id="IPR006910">
    <property type="entry name" value="Rad21_Rec8_N"/>
</dbReference>
<evidence type="ECO:0000259" key="4">
    <source>
        <dbReference type="Pfam" id="PF04825"/>
    </source>
</evidence>
<organism evidence="5 6">
    <name type="scientific">Rhodosorus marinus</name>
    <dbReference type="NCBI Taxonomy" id="101924"/>
    <lineage>
        <taxon>Eukaryota</taxon>
        <taxon>Rhodophyta</taxon>
        <taxon>Stylonematophyceae</taxon>
        <taxon>Stylonematales</taxon>
        <taxon>Stylonemataceae</taxon>
        <taxon>Rhodosorus</taxon>
    </lineage>
</organism>
<dbReference type="AlphaFoldDB" id="A0AAV8UVC2"/>
<name>A0AAV8UVC2_9RHOD</name>
<dbReference type="Gene3D" id="1.10.10.580">
    <property type="entry name" value="Structural maintenance of chromosome 1. Chain E"/>
    <property type="match status" value="1"/>
</dbReference>
<evidence type="ECO:0000256" key="1">
    <source>
        <dbReference type="ARBA" id="ARBA00004123"/>
    </source>
</evidence>
<evidence type="ECO:0000256" key="3">
    <source>
        <dbReference type="SAM" id="MobiDB-lite"/>
    </source>
</evidence>
<sequence>MFYSQYILTRRGPLSKIWLAAHMQNKLTKTMVFSIDLVKACEKIIAPEAPMALRLTSNLLLGAVRVFSRKARYLLSDCSDAVSRIKLAFKISTAPVDLPQDSTTAAYGQVTLDEATADTVRDRVAYDIAFDRMTQLQLEPMLPLDLTGEFQAAEEDITMAPEAAFEDGNLLETAEFELEGRAVVKVVDEEAPLIFEPLRASADGDGKAFEESPEITRRTSEPSFAHADEITLETPRLSDGVVPMEIDEESRALEKETLDVSLPGTTEITFLEEPGIGDDDGTYLPVPDTPGTEDLLDTPVTIRPRRRRRLVPARFDQEPEISDSALRTGRRNASALKRTPKKRQRIEASVLSTDELLQSSLLRQGKELAVFYSKCLKAGMDSVASKRAMIETPEVARAGRDRREESETGLEPQLTPLEEEKTADLSVELARDTPVHVDQPELALEASPPFATGEGFESSPAKDDALSPVVAEPVPELPLELEIFASPRAASPIPADLEVAGSGAEHRERVTLTEIALTSVEARAADLRSARQAKLASLLDRAFESSEPELNFTNMLREEKRAQPKTSRRTAARTFLELVTYASNAKDVSLSQAEPYSDILIGRLNAVTA</sequence>
<accession>A0AAV8UVC2</accession>
<dbReference type="InterPro" id="IPR039781">
    <property type="entry name" value="Rad21/Rec8-like"/>
</dbReference>
<evidence type="ECO:0000313" key="5">
    <source>
        <dbReference type="EMBL" id="KAJ8905032.1"/>
    </source>
</evidence>
<gene>
    <name evidence="5" type="ORF">NDN08_001544</name>
</gene>
<dbReference type="GO" id="GO:0008278">
    <property type="term" value="C:cohesin complex"/>
    <property type="evidence" value="ECO:0007669"/>
    <property type="project" value="InterPro"/>
</dbReference>
<dbReference type="PANTHER" id="PTHR12585">
    <property type="entry name" value="SCC1 / RAD21 FAMILY MEMBER"/>
    <property type="match status" value="1"/>
</dbReference>
<keyword evidence="6" id="KW-1185">Reference proteome</keyword>
<protein>
    <recommendedName>
        <fullName evidence="4">Rad21/Rec8-like protein N-terminal domain-containing protein</fullName>
    </recommendedName>
</protein>
<keyword evidence="2" id="KW-0539">Nucleus</keyword>
<feature type="region of interest" description="Disordered" evidence="3">
    <location>
        <begin position="435"/>
        <end position="466"/>
    </location>
</feature>
<dbReference type="Pfam" id="PF04825">
    <property type="entry name" value="Rad21_Rec8_N"/>
    <property type="match status" value="1"/>
</dbReference>
<dbReference type="GO" id="GO:0007062">
    <property type="term" value="P:sister chromatid cohesion"/>
    <property type="evidence" value="ECO:0007669"/>
    <property type="project" value="InterPro"/>
</dbReference>
<reference evidence="5 6" key="1">
    <citation type="journal article" date="2023" name="Nat. Commun.">
        <title>Origin of minicircular mitochondrial genomes in red algae.</title>
        <authorList>
            <person name="Lee Y."/>
            <person name="Cho C.H."/>
            <person name="Lee Y.M."/>
            <person name="Park S.I."/>
            <person name="Yang J.H."/>
            <person name="West J.A."/>
            <person name="Bhattacharya D."/>
            <person name="Yoon H.S."/>
        </authorList>
    </citation>
    <scope>NUCLEOTIDE SEQUENCE [LARGE SCALE GENOMIC DNA]</scope>
    <source>
        <strain evidence="5 6">CCMP1338</strain>
        <tissue evidence="5">Whole cell</tissue>
    </source>
</reference>
<dbReference type="InterPro" id="IPR023093">
    <property type="entry name" value="ScpA-like_C"/>
</dbReference>
<dbReference type="GO" id="GO:1990414">
    <property type="term" value="P:replication-born double-strand break repair via sister chromatid exchange"/>
    <property type="evidence" value="ECO:0007669"/>
    <property type="project" value="TreeGrafter"/>
</dbReference>
<feature type="region of interest" description="Disordered" evidence="3">
    <location>
        <begin position="396"/>
        <end position="420"/>
    </location>
</feature>
<dbReference type="Proteomes" id="UP001157974">
    <property type="component" value="Unassembled WGS sequence"/>
</dbReference>
<evidence type="ECO:0000256" key="2">
    <source>
        <dbReference type="ARBA" id="ARBA00023242"/>
    </source>
</evidence>
<feature type="compositionally biased region" description="Basic and acidic residues" evidence="3">
    <location>
        <begin position="397"/>
        <end position="406"/>
    </location>
</feature>
<proteinExistence type="predicted"/>
<comment type="caution">
    <text evidence="5">The sequence shown here is derived from an EMBL/GenBank/DDBJ whole genome shotgun (WGS) entry which is preliminary data.</text>
</comment>
<dbReference type="GO" id="GO:0005634">
    <property type="term" value="C:nucleus"/>
    <property type="evidence" value="ECO:0007669"/>
    <property type="project" value="UniProtKB-SubCell"/>
</dbReference>
<evidence type="ECO:0000313" key="6">
    <source>
        <dbReference type="Proteomes" id="UP001157974"/>
    </source>
</evidence>
<feature type="region of interest" description="Disordered" evidence="3">
    <location>
        <begin position="272"/>
        <end position="297"/>
    </location>
</feature>
<feature type="domain" description="Rad21/Rec8-like protein N-terminal" evidence="4">
    <location>
        <begin position="1"/>
        <end position="104"/>
    </location>
</feature>
<dbReference type="GO" id="GO:0003682">
    <property type="term" value="F:chromatin binding"/>
    <property type="evidence" value="ECO:0007669"/>
    <property type="project" value="TreeGrafter"/>
</dbReference>